<sequence>MSFLQIFVLVYLTAGVVYAGYVLSQRPFSIFMLPINILGGPLLAVHYFIKYYFKKDAGPAKIRHKDLLKGKKAAFFDLDGTVWDSDILWIDAIGKVARENGLGEIDIRSTYLPGTELVKIWKVLQAYNGFKLPEKKNFRTLAAETEAKMVEHINNSENIDLIEGFRDITFFLKEEKGLKLALVTNSSREIAGALTQKTGVVYLFDLILTGSEISKKKPSPKIFLTAARKLHVSPKNVLVFEDSLSGSKAAEKAGMDQVIIWRTDIPQVEYHGNIYGFYPDFEGLDKIISTPSQQRVLEGIKRFRESKGMPDTNEEPQVNQ</sequence>
<dbReference type="GO" id="GO:0003824">
    <property type="term" value="F:catalytic activity"/>
    <property type="evidence" value="ECO:0007669"/>
    <property type="project" value="UniProtKB-ARBA"/>
</dbReference>
<reference evidence="7 8" key="1">
    <citation type="journal article" date="2018" name="Nat. Biotechnol.">
        <title>A standardized bacterial taxonomy based on genome phylogeny substantially revises the tree of life.</title>
        <authorList>
            <person name="Parks D.H."/>
            <person name="Chuvochina M."/>
            <person name="Waite D.W."/>
            <person name="Rinke C."/>
            <person name="Skarshewski A."/>
            <person name="Chaumeil P.A."/>
            <person name="Hugenholtz P."/>
        </authorList>
    </citation>
    <scope>NUCLEOTIDE SEQUENCE [LARGE SCALE GENOMIC DNA]</scope>
    <source>
        <strain evidence="7">UBA11701</strain>
    </source>
</reference>
<dbReference type="SFLD" id="SFLDS00003">
    <property type="entry name" value="Haloacid_Dehalogenase"/>
    <property type="match status" value="1"/>
</dbReference>
<dbReference type="InterPro" id="IPR051600">
    <property type="entry name" value="Beta-PGM-like"/>
</dbReference>
<dbReference type="Gene3D" id="3.40.50.1000">
    <property type="entry name" value="HAD superfamily/HAD-like"/>
    <property type="match status" value="1"/>
</dbReference>
<dbReference type="InterPro" id="IPR036412">
    <property type="entry name" value="HAD-like_sf"/>
</dbReference>
<evidence type="ECO:0000256" key="2">
    <source>
        <dbReference type="ARBA" id="ARBA00006171"/>
    </source>
</evidence>
<dbReference type="CDD" id="cd07505">
    <property type="entry name" value="HAD_BPGM-like"/>
    <property type="match status" value="1"/>
</dbReference>
<keyword evidence="6" id="KW-1133">Transmembrane helix</keyword>
<dbReference type="NCBIfam" id="TIGR01549">
    <property type="entry name" value="HAD-SF-IA-v1"/>
    <property type="match status" value="1"/>
</dbReference>
<keyword evidence="3" id="KW-0479">Metal-binding</keyword>
<keyword evidence="4" id="KW-0460">Magnesium</keyword>
<dbReference type="Proteomes" id="UP000263336">
    <property type="component" value="Unassembled WGS sequence"/>
</dbReference>
<proteinExistence type="inferred from homology"/>
<evidence type="ECO:0000256" key="6">
    <source>
        <dbReference type="SAM" id="Phobius"/>
    </source>
</evidence>
<evidence type="ECO:0000256" key="3">
    <source>
        <dbReference type="ARBA" id="ARBA00022723"/>
    </source>
</evidence>
<evidence type="ECO:0000256" key="5">
    <source>
        <dbReference type="ARBA" id="ARBA00023277"/>
    </source>
</evidence>
<dbReference type="InterPro" id="IPR023214">
    <property type="entry name" value="HAD_sf"/>
</dbReference>
<evidence type="ECO:0008006" key="9">
    <source>
        <dbReference type="Google" id="ProtNLM"/>
    </source>
</evidence>
<feature type="transmembrane region" description="Helical" evidence="6">
    <location>
        <begin position="29"/>
        <end position="53"/>
    </location>
</feature>
<dbReference type="Pfam" id="PF13419">
    <property type="entry name" value="HAD_2"/>
    <property type="match status" value="1"/>
</dbReference>
<dbReference type="EMBL" id="DOZN01000017">
    <property type="protein sequence ID" value="HCC42311.1"/>
    <property type="molecule type" value="Genomic_DNA"/>
</dbReference>
<evidence type="ECO:0000313" key="8">
    <source>
        <dbReference type="Proteomes" id="UP000263336"/>
    </source>
</evidence>
<keyword evidence="6" id="KW-0812">Transmembrane</keyword>
<dbReference type="NCBIfam" id="TIGR01509">
    <property type="entry name" value="HAD-SF-IA-v3"/>
    <property type="match status" value="1"/>
</dbReference>
<dbReference type="InterPro" id="IPR041492">
    <property type="entry name" value="HAD_2"/>
</dbReference>
<keyword evidence="5" id="KW-0119">Carbohydrate metabolism</keyword>
<dbReference type="PANTHER" id="PTHR46193:SF18">
    <property type="entry name" value="HEXITOL PHOSPHATASE B"/>
    <property type="match status" value="1"/>
</dbReference>
<dbReference type="InterPro" id="IPR023198">
    <property type="entry name" value="PGP-like_dom2"/>
</dbReference>
<dbReference type="Gene3D" id="1.10.150.240">
    <property type="entry name" value="Putative phosphatase, domain 2"/>
    <property type="match status" value="1"/>
</dbReference>
<organism evidence="7 8">
    <name type="scientific">candidate division WWE3 bacterium</name>
    <dbReference type="NCBI Taxonomy" id="2053526"/>
    <lineage>
        <taxon>Bacteria</taxon>
        <taxon>Katanobacteria</taxon>
    </lineage>
</organism>
<dbReference type="AlphaFoldDB" id="A0A3D0ZPW2"/>
<gene>
    <name evidence="7" type="ORF">DEP93_02475</name>
</gene>
<protein>
    <recommendedName>
        <fullName evidence="9">HAD family phosphatase</fullName>
    </recommendedName>
</protein>
<comment type="cofactor">
    <cofactor evidence="1">
        <name>Mg(2+)</name>
        <dbReference type="ChEBI" id="CHEBI:18420"/>
    </cofactor>
</comment>
<dbReference type="GO" id="GO:0046872">
    <property type="term" value="F:metal ion binding"/>
    <property type="evidence" value="ECO:0007669"/>
    <property type="project" value="UniProtKB-KW"/>
</dbReference>
<evidence type="ECO:0000256" key="4">
    <source>
        <dbReference type="ARBA" id="ARBA00022842"/>
    </source>
</evidence>
<accession>A0A3D0ZPW2</accession>
<dbReference type="PANTHER" id="PTHR46193">
    <property type="entry name" value="6-PHOSPHOGLUCONATE PHOSPHATASE"/>
    <property type="match status" value="1"/>
</dbReference>
<dbReference type="PRINTS" id="PR00413">
    <property type="entry name" value="HADHALOGNASE"/>
</dbReference>
<comment type="similarity">
    <text evidence="2">Belongs to the HAD-like hydrolase superfamily. CbbY/CbbZ/Gph/YieH family.</text>
</comment>
<keyword evidence="6" id="KW-0472">Membrane</keyword>
<dbReference type="SUPFAM" id="SSF56784">
    <property type="entry name" value="HAD-like"/>
    <property type="match status" value="1"/>
</dbReference>
<dbReference type="InterPro" id="IPR006439">
    <property type="entry name" value="HAD-SF_hydro_IA"/>
</dbReference>
<name>A0A3D0ZPW2_UNCKA</name>
<evidence type="ECO:0000313" key="7">
    <source>
        <dbReference type="EMBL" id="HCC42311.1"/>
    </source>
</evidence>
<evidence type="ECO:0000256" key="1">
    <source>
        <dbReference type="ARBA" id="ARBA00001946"/>
    </source>
</evidence>
<comment type="caution">
    <text evidence="7">The sequence shown here is derived from an EMBL/GenBank/DDBJ whole genome shotgun (WGS) entry which is preliminary data.</text>
</comment>
<dbReference type="SFLD" id="SFLDG01129">
    <property type="entry name" value="C1.5:_HAD__Beta-PGM__Phosphata"/>
    <property type="match status" value="1"/>
</dbReference>